<reference evidence="4 5" key="1">
    <citation type="submission" date="2016-10" db="EMBL/GenBank/DDBJ databases">
        <authorList>
            <person name="de Groot N.N."/>
        </authorList>
    </citation>
    <scope>NUCLEOTIDE SEQUENCE [LARGE SCALE GENOMIC DNA]</scope>
    <source>
        <strain evidence="4 5">DSM 22900</strain>
    </source>
</reference>
<dbReference type="GO" id="GO:0016757">
    <property type="term" value="F:glycosyltransferase activity"/>
    <property type="evidence" value="ECO:0007669"/>
    <property type="project" value="InterPro"/>
</dbReference>
<name>A0A1I1LRN7_9SPHI</name>
<dbReference type="Gene3D" id="3.40.50.2000">
    <property type="entry name" value="Glycogen Phosphorylase B"/>
    <property type="match status" value="2"/>
</dbReference>
<dbReference type="CDD" id="cd03809">
    <property type="entry name" value="GT4_MtfB-like"/>
    <property type="match status" value="1"/>
</dbReference>
<evidence type="ECO:0000313" key="4">
    <source>
        <dbReference type="EMBL" id="SFC75689.1"/>
    </source>
</evidence>
<proteinExistence type="predicted"/>
<dbReference type="InterPro" id="IPR001296">
    <property type="entry name" value="Glyco_trans_1"/>
</dbReference>
<dbReference type="InterPro" id="IPR028098">
    <property type="entry name" value="Glyco_trans_4-like_N"/>
</dbReference>
<dbReference type="Pfam" id="PF13439">
    <property type="entry name" value="Glyco_transf_4"/>
    <property type="match status" value="1"/>
</dbReference>
<feature type="domain" description="Glycosyltransferase subfamily 4-like N-terminal" evidence="3">
    <location>
        <begin position="27"/>
        <end position="145"/>
    </location>
</feature>
<dbReference type="PANTHER" id="PTHR46401:SF2">
    <property type="entry name" value="GLYCOSYLTRANSFERASE WBBK-RELATED"/>
    <property type="match status" value="1"/>
</dbReference>
<feature type="domain" description="Glycosyl transferase family 1" evidence="2">
    <location>
        <begin position="150"/>
        <end position="308"/>
    </location>
</feature>
<dbReference type="SUPFAM" id="SSF53756">
    <property type="entry name" value="UDP-Glycosyltransferase/glycogen phosphorylase"/>
    <property type="match status" value="1"/>
</dbReference>
<accession>A0A1I1LRN7</accession>
<sequence>MGIRVLIDGRWDGDTGIGRLYREVMARRPQEVMPTFVKSRMGLGNLLTPWMLAREIRRTPADVFYSPSFMPPLDSRMPFVFTIHDLMHLFYYTPMHRLYYKTVIARLAAKARNVITVSHYSKGQLVELLGIDERRITVIYNGVDDAYHRNTRRHEAGRPYFFYVGNRRKNKNLPAMLTAFARAAIPLDFMFFLSGHPDEVLVKLIRQLGIGERVRFLGRIPEGDLPAYYKGAFATCFVSLMEGFGLPVIESMASGTPVLTATAGSLPEIAGGAALCVDPLDSAAIAGGMERLVNDSRYYRQLQEQGPERAARFSWGETAAQTWKVILDKHPHDEGT</sequence>
<dbReference type="Proteomes" id="UP000199577">
    <property type="component" value="Unassembled WGS sequence"/>
</dbReference>
<protein>
    <submittedName>
        <fullName evidence="4">Glycosyltransferase involved in cell wall bisynthesis</fullName>
    </submittedName>
</protein>
<dbReference type="STRING" id="623281.SAMN05421747_12347"/>
<gene>
    <name evidence="4" type="ORF">SAMN05421747_12347</name>
</gene>
<evidence type="ECO:0000313" key="5">
    <source>
        <dbReference type="Proteomes" id="UP000199577"/>
    </source>
</evidence>
<keyword evidence="1 4" id="KW-0808">Transferase</keyword>
<dbReference type="PANTHER" id="PTHR46401">
    <property type="entry name" value="GLYCOSYLTRANSFERASE WBBK-RELATED"/>
    <property type="match status" value="1"/>
</dbReference>
<dbReference type="GO" id="GO:0009103">
    <property type="term" value="P:lipopolysaccharide biosynthetic process"/>
    <property type="evidence" value="ECO:0007669"/>
    <property type="project" value="TreeGrafter"/>
</dbReference>
<keyword evidence="5" id="KW-1185">Reference proteome</keyword>
<dbReference type="Pfam" id="PF00534">
    <property type="entry name" value="Glycos_transf_1"/>
    <property type="match status" value="1"/>
</dbReference>
<organism evidence="4 5">
    <name type="scientific">Parapedobacter composti</name>
    <dbReference type="NCBI Taxonomy" id="623281"/>
    <lineage>
        <taxon>Bacteria</taxon>
        <taxon>Pseudomonadati</taxon>
        <taxon>Bacteroidota</taxon>
        <taxon>Sphingobacteriia</taxon>
        <taxon>Sphingobacteriales</taxon>
        <taxon>Sphingobacteriaceae</taxon>
        <taxon>Parapedobacter</taxon>
    </lineage>
</organism>
<evidence type="ECO:0000259" key="2">
    <source>
        <dbReference type="Pfam" id="PF00534"/>
    </source>
</evidence>
<dbReference type="EMBL" id="FOLL01000023">
    <property type="protein sequence ID" value="SFC75689.1"/>
    <property type="molecule type" value="Genomic_DNA"/>
</dbReference>
<dbReference type="AlphaFoldDB" id="A0A1I1LRN7"/>
<evidence type="ECO:0000256" key="1">
    <source>
        <dbReference type="ARBA" id="ARBA00022679"/>
    </source>
</evidence>
<evidence type="ECO:0000259" key="3">
    <source>
        <dbReference type="Pfam" id="PF13439"/>
    </source>
</evidence>